<reference evidence="3 4" key="1">
    <citation type="submission" date="2014-04" db="EMBL/GenBank/DDBJ databases">
        <authorList>
            <consortium name="DOE Joint Genome Institute"/>
            <person name="Kuo A."/>
            <person name="Kohler A."/>
            <person name="Nagy L.G."/>
            <person name="Floudas D."/>
            <person name="Copeland A."/>
            <person name="Barry K.W."/>
            <person name="Cichocki N."/>
            <person name="Veneault-Fourrey C."/>
            <person name="LaButti K."/>
            <person name="Lindquist E.A."/>
            <person name="Lipzen A."/>
            <person name="Lundell T."/>
            <person name="Morin E."/>
            <person name="Murat C."/>
            <person name="Sun H."/>
            <person name="Tunlid A."/>
            <person name="Henrissat B."/>
            <person name="Grigoriev I.V."/>
            <person name="Hibbett D.S."/>
            <person name="Martin F."/>
            <person name="Nordberg H.P."/>
            <person name="Cantor M.N."/>
            <person name="Hua S.X."/>
        </authorList>
    </citation>
    <scope>NUCLEOTIDE SEQUENCE [LARGE SCALE GENOMIC DNA]</scope>
    <source>
        <strain evidence="3 4">Foug A</strain>
    </source>
</reference>
<evidence type="ECO:0000256" key="1">
    <source>
        <dbReference type="SAM" id="Coils"/>
    </source>
</evidence>
<dbReference type="InParanoid" id="A0A0C3DRX2"/>
<feature type="coiled-coil region" evidence="1">
    <location>
        <begin position="6"/>
        <end position="33"/>
    </location>
</feature>
<name>A0A0C3DRX2_9AGAM</name>
<evidence type="ECO:0000256" key="2">
    <source>
        <dbReference type="SAM" id="MobiDB-lite"/>
    </source>
</evidence>
<keyword evidence="1" id="KW-0175">Coiled coil</keyword>
<dbReference type="STRING" id="1036808.A0A0C3DRX2"/>
<dbReference type="HOGENOM" id="CLU_1455220_0_0_1"/>
<feature type="region of interest" description="Disordered" evidence="2">
    <location>
        <begin position="158"/>
        <end position="186"/>
    </location>
</feature>
<proteinExistence type="predicted"/>
<protein>
    <submittedName>
        <fullName evidence="3">Uncharacterized protein</fullName>
    </submittedName>
</protein>
<reference evidence="4" key="2">
    <citation type="submission" date="2015-01" db="EMBL/GenBank/DDBJ databases">
        <title>Evolutionary Origins and Diversification of the Mycorrhizal Mutualists.</title>
        <authorList>
            <consortium name="DOE Joint Genome Institute"/>
            <consortium name="Mycorrhizal Genomics Consortium"/>
            <person name="Kohler A."/>
            <person name="Kuo A."/>
            <person name="Nagy L.G."/>
            <person name="Floudas D."/>
            <person name="Copeland A."/>
            <person name="Barry K.W."/>
            <person name="Cichocki N."/>
            <person name="Veneault-Fourrey C."/>
            <person name="LaButti K."/>
            <person name="Lindquist E.A."/>
            <person name="Lipzen A."/>
            <person name="Lundell T."/>
            <person name="Morin E."/>
            <person name="Murat C."/>
            <person name="Riley R."/>
            <person name="Ohm R."/>
            <person name="Sun H."/>
            <person name="Tunlid A."/>
            <person name="Henrissat B."/>
            <person name="Grigoriev I.V."/>
            <person name="Hibbett D.S."/>
            <person name="Martin F."/>
        </authorList>
    </citation>
    <scope>NUCLEOTIDE SEQUENCE [LARGE SCALE GENOMIC DNA]</scope>
    <source>
        <strain evidence="4">Foug A</strain>
    </source>
</reference>
<dbReference type="OrthoDB" id="2685742at2759"/>
<gene>
    <name evidence="3" type="ORF">SCLCIDRAFT_27650</name>
</gene>
<evidence type="ECO:0000313" key="3">
    <source>
        <dbReference type="EMBL" id="KIM58944.1"/>
    </source>
</evidence>
<dbReference type="Proteomes" id="UP000053989">
    <property type="component" value="Unassembled WGS sequence"/>
</dbReference>
<keyword evidence="4" id="KW-1185">Reference proteome</keyword>
<sequence length="186" mass="20854">MATAVRQALQNRVNEQEAELQWLKADLDKALAAKRDMECHVAISSVGKNEQDTIDKPKGSAGNGFALIDEMELQDKRQTYLNIQCTVRALCHEGGLNLQRMYCQQSTRDLANIFEVAKKCHPYLNRFRNNWAAVELVKRYLANHRKHTRMLEQLIASEVDDPATGSSGESLTGDASGEVPINPDLQ</sequence>
<evidence type="ECO:0000313" key="4">
    <source>
        <dbReference type="Proteomes" id="UP000053989"/>
    </source>
</evidence>
<dbReference type="AlphaFoldDB" id="A0A0C3DRX2"/>
<accession>A0A0C3DRX2</accession>
<dbReference type="EMBL" id="KN822079">
    <property type="protein sequence ID" value="KIM58944.1"/>
    <property type="molecule type" value="Genomic_DNA"/>
</dbReference>
<organism evidence="3 4">
    <name type="scientific">Scleroderma citrinum Foug A</name>
    <dbReference type="NCBI Taxonomy" id="1036808"/>
    <lineage>
        <taxon>Eukaryota</taxon>
        <taxon>Fungi</taxon>
        <taxon>Dikarya</taxon>
        <taxon>Basidiomycota</taxon>
        <taxon>Agaricomycotina</taxon>
        <taxon>Agaricomycetes</taxon>
        <taxon>Agaricomycetidae</taxon>
        <taxon>Boletales</taxon>
        <taxon>Sclerodermatineae</taxon>
        <taxon>Sclerodermataceae</taxon>
        <taxon>Scleroderma</taxon>
    </lineage>
</organism>